<dbReference type="AlphaFoldDB" id="A0A3G9J5U8"/>
<dbReference type="EMBL" id="AP019308">
    <property type="protein sequence ID" value="BBH19108.1"/>
    <property type="molecule type" value="Genomic_DNA"/>
</dbReference>
<dbReference type="RefSeq" id="WP_125653500.1">
    <property type="nucleotide sequence ID" value="NZ_AP019308.1"/>
</dbReference>
<dbReference type="Proteomes" id="UP000275368">
    <property type="component" value="Chromosome"/>
</dbReference>
<keyword evidence="2" id="KW-1185">Reference proteome</keyword>
<gene>
    <name evidence="1" type="ORF">Back11_04530</name>
</gene>
<dbReference type="OrthoDB" id="2663350at2"/>
<evidence type="ECO:0000313" key="2">
    <source>
        <dbReference type="Proteomes" id="UP000275368"/>
    </source>
</evidence>
<evidence type="ECO:0000313" key="1">
    <source>
        <dbReference type="EMBL" id="BBH19108.1"/>
    </source>
</evidence>
<accession>A0A3G9J5U8</accession>
<reference evidence="1 2" key="1">
    <citation type="submission" date="2018-11" db="EMBL/GenBank/DDBJ databases">
        <title>Complete genome sequence of Paenibacillus baekrokdamisoli strain KCTC 33723.</title>
        <authorList>
            <person name="Kang S.W."/>
            <person name="Lee K.C."/>
            <person name="Kim K.K."/>
            <person name="Kim J.S."/>
            <person name="Kim D.S."/>
            <person name="Ko S.H."/>
            <person name="Yang S.H."/>
            <person name="Lee J.S."/>
        </authorList>
    </citation>
    <scope>NUCLEOTIDE SEQUENCE [LARGE SCALE GENOMIC DNA]</scope>
    <source>
        <strain evidence="1 2">KCTC 33723</strain>
    </source>
</reference>
<proteinExistence type="predicted"/>
<organism evidence="1 2">
    <name type="scientific">Paenibacillus baekrokdamisoli</name>
    <dbReference type="NCBI Taxonomy" id="1712516"/>
    <lineage>
        <taxon>Bacteria</taxon>
        <taxon>Bacillati</taxon>
        <taxon>Bacillota</taxon>
        <taxon>Bacilli</taxon>
        <taxon>Bacillales</taxon>
        <taxon>Paenibacillaceae</taxon>
        <taxon>Paenibacillus</taxon>
    </lineage>
</organism>
<protein>
    <submittedName>
        <fullName evidence="1">Uncharacterized protein</fullName>
    </submittedName>
</protein>
<name>A0A3G9J5U8_9BACL</name>
<dbReference type="KEGG" id="pbk:Back11_04530"/>
<sequence>MNRIPAVVNIHWRDKTVWLVVPWLILTSSFVVNLVVGLFMKEGEYIYSGGLASIFIYILVVGILTLSQSFPFALGLSVRRTDYFLGTGIAALGISFITGILLYLLSFIENDLTDGWGVRVHFFHLPYLNDGTPLEQLFIYFMSMLAIFFFGFMIASIYRRFGRMGMFVCSLLVLVFGTIGSYMMTHFGLWMDMFEVLKPLSAFMLALWLIPITACTTGISYLLLRRASM</sequence>